<reference evidence="1 2" key="1">
    <citation type="submission" date="2020-08" db="EMBL/GenBank/DDBJ databases">
        <title>Genomic Encyclopedia of Type Strains, Phase IV (KMG-IV): sequencing the most valuable type-strain genomes for metagenomic binning, comparative biology and taxonomic classification.</title>
        <authorList>
            <person name="Goeker M."/>
        </authorList>
    </citation>
    <scope>NUCLEOTIDE SEQUENCE [LARGE SCALE GENOMIC DNA]</scope>
    <source>
        <strain evidence="1 2">DSM 27165</strain>
    </source>
</reference>
<organism evidence="1 2">
    <name type="scientific">Chitinivorax tropicus</name>
    <dbReference type="NCBI Taxonomy" id="714531"/>
    <lineage>
        <taxon>Bacteria</taxon>
        <taxon>Pseudomonadati</taxon>
        <taxon>Pseudomonadota</taxon>
        <taxon>Betaproteobacteria</taxon>
        <taxon>Chitinivorax</taxon>
    </lineage>
</organism>
<comment type="caution">
    <text evidence="1">The sequence shown here is derived from an EMBL/GenBank/DDBJ whole genome shotgun (WGS) entry which is preliminary data.</text>
</comment>
<name>A0A840MLW6_9PROT</name>
<dbReference type="PANTHER" id="PTHR36152:SF1">
    <property type="entry name" value="UBIQUITIN-LIKE DOMAIN-CONTAINING PROTEIN"/>
    <property type="match status" value="1"/>
</dbReference>
<sequence length="159" mass="17299">MILLNFATEIKGTSTVEKHKDWIAVDSMSFGVGRAIHSVSGGKDRETSNPSFSELTFTKSTDISSGDLFMQSICGKSLGKAQIHFIQTGGTEANGQHYLSIELTDAIVSSYSISSSGERPVETFSLNYTQINFKYDAFDGTQIAAGTLKGWDLLKNQKI</sequence>
<dbReference type="RefSeq" id="WP_184041554.1">
    <property type="nucleotide sequence ID" value="NZ_JACHHY010000026.1"/>
</dbReference>
<dbReference type="EMBL" id="JACHHY010000026">
    <property type="protein sequence ID" value="MBB5020144.1"/>
    <property type="molecule type" value="Genomic_DNA"/>
</dbReference>
<dbReference type="PANTHER" id="PTHR36152">
    <property type="entry name" value="CYTOPLASMIC PROTEIN-RELATED"/>
    <property type="match status" value="1"/>
</dbReference>
<dbReference type="Pfam" id="PF05638">
    <property type="entry name" value="T6SS_HCP"/>
    <property type="match status" value="1"/>
</dbReference>
<protein>
    <submittedName>
        <fullName evidence="1">Type VI secretion system secreted protein Hcp</fullName>
    </submittedName>
</protein>
<evidence type="ECO:0000313" key="1">
    <source>
        <dbReference type="EMBL" id="MBB5020144.1"/>
    </source>
</evidence>
<dbReference type="Proteomes" id="UP000575898">
    <property type="component" value="Unassembled WGS sequence"/>
</dbReference>
<dbReference type="AlphaFoldDB" id="A0A840MLW6"/>
<dbReference type="InterPro" id="IPR008514">
    <property type="entry name" value="T6SS_Hcp"/>
</dbReference>
<dbReference type="SUPFAM" id="SSF141452">
    <property type="entry name" value="Hcp1-like"/>
    <property type="match status" value="1"/>
</dbReference>
<keyword evidence="2" id="KW-1185">Reference proteome</keyword>
<evidence type="ECO:0000313" key="2">
    <source>
        <dbReference type="Proteomes" id="UP000575898"/>
    </source>
</evidence>
<dbReference type="InterPro" id="IPR053165">
    <property type="entry name" value="HSI-I_assembly_Hcp1"/>
</dbReference>
<dbReference type="Gene3D" id="2.30.110.20">
    <property type="entry name" value="Hcp1-like"/>
    <property type="match status" value="1"/>
</dbReference>
<dbReference type="InterPro" id="IPR036624">
    <property type="entry name" value="Hcp1-lik_sf"/>
</dbReference>
<gene>
    <name evidence="1" type="ORF">HNQ59_003458</name>
</gene>
<accession>A0A840MLW6</accession>
<proteinExistence type="predicted"/>